<evidence type="ECO:0000259" key="3">
    <source>
        <dbReference type="Pfam" id="PF20434"/>
    </source>
</evidence>
<feature type="region of interest" description="Disordered" evidence="2">
    <location>
        <begin position="491"/>
        <end position="543"/>
    </location>
</feature>
<protein>
    <submittedName>
        <fullName evidence="5">Alpha/beta-hydrolase</fullName>
    </submittedName>
</protein>
<name>A0A8E2DSU4_9APHY</name>
<evidence type="ECO:0000256" key="2">
    <source>
        <dbReference type="SAM" id="MobiDB-lite"/>
    </source>
</evidence>
<organism evidence="5 6">
    <name type="scientific">Obba rivulosa</name>
    <dbReference type="NCBI Taxonomy" id="1052685"/>
    <lineage>
        <taxon>Eukaryota</taxon>
        <taxon>Fungi</taxon>
        <taxon>Dikarya</taxon>
        <taxon>Basidiomycota</taxon>
        <taxon>Agaricomycotina</taxon>
        <taxon>Agaricomycetes</taxon>
        <taxon>Polyporales</taxon>
        <taxon>Gelatoporiaceae</taxon>
        <taxon>Obba</taxon>
    </lineage>
</organism>
<feature type="domain" description="BD-FAE-like" evidence="3">
    <location>
        <begin position="28"/>
        <end position="239"/>
    </location>
</feature>
<dbReference type="Pfam" id="PF20434">
    <property type="entry name" value="BD-FAE"/>
    <property type="match status" value="1"/>
</dbReference>
<dbReference type="PANTHER" id="PTHR48081">
    <property type="entry name" value="AB HYDROLASE SUPERFAMILY PROTEIN C4A8.06C"/>
    <property type="match status" value="1"/>
</dbReference>
<dbReference type="InterPro" id="IPR050300">
    <property type="entry name" value="GDXG_lipolytic_enzyme"/>
</dbReference>
<feature type="region of interest" description="Disordered" evidence="2">
    <location>
        <begin position="566"/>
        <end position="595"/>
    </location>
</feature>
<reference evidence="5 6" key="1">
    <citation type="submission" date="2016-07" db="EMBL/GenBank/DDBJ databases">
        <title>Draft genome of the white-rot fungus Obba rivulosa 3A-2.</title>
        <authorList>
            <consortium name="DOE Joint Genome Institute"/>
            <person name="Miettinen O."/>
            <person name="Riley R."/>
            <person name="Acob R."/>
            <person name="Barry K."/>
            <person name="Cullen D."/>
            <person name="De Vries R."/>
            <person name="Hainaut M."/>
            <person name="Hatakka A."/>
            <person name="Henrissat B."/>
            <person name="Hilden K."/>
            <person name="Kuo R."/>
            <person name="Labutti K."/>
            <person name="Lipzen A."/>
            <person name="Makela M.R."/>
            <person name="Sandor L."/>
            <person name="Spatafora J.W."/>
            <person name="Grigoriev I.V."/>
            <person name="Hibbett D.S."/>
        </authorList>
    </citation>
    <scope>NUCLEOTIDE SEQUENCE [LARGE SCALE GENOMIC DNA]</scope>
    <source>
        <strain evidence="5 6">3A-2</strain>
    </source>
</reference>
<dbReference type="InterPro" id="IPR049492">
    <property type="entry name" value="BD-FAE-like_dom"/>
</dbReference>
<feature type="compositionally biased region" description="Basic and acidic residues" evidence="2">
    <location>
        <begin position="572"/>
        <end position="583"/>
    </location>
</feature>
<dbReference type="AlphaFoldDB" id="A0A8E2DSU4"/>
<dbReference type="Proteomes" id="UP000250043">
    <property type="component" value="Unassembled WGS sequence"/>
</dbReference>
<feature type="domain" description="DUF7918" evidence="4">
    <location>
        <begin position="328"/>
        <end position="449"/>
    </location>
</feature>
<dbReference type="OrthoDB" id="6495301at2759"/>
<dbReference type="InterPro" id="IPR029058">
    <property type="entry name" value="AB_hydrolase_fold"/>
</dbReference>
<gene>
    <name evidence="5" type="ORF">OBBRIDRAFT_831362</name>
</gene>
<dbReference type="GO" id="GO:0016787">
    <property type="term" value="F:hydrolase activity"/>
    <property type="evidence" value="ECO:0007669"/>
    <property type="project" value="UniProtKB-KW"/>
</dbReference>
<proteinExistence type="predicted"/>
<keyword evidence="1 5" id="KW-0378">Hydrolase</keyword>
<dbReference type="EMBL" id="KV722339">
    <property type="protein sequence ID" value="OCH95022.1"/>
    <property type="molecule type" value="Genomic_DNA"/>
</dbReference>
<feature type="compositionally biased region" description="Basic and acidic residues" evidence="2">
    <location>
        <begin position="501"/>
        <end position="513"/>
    </location>
</feature>
<accession>A0A8E2DSU4</accession>
<evidence type="ECO:0000313" key="6">
    <source>
        <dbReference type="Proteomes" id="UP000250043"/>
    </source>
</evidence>
<dbReference type="Gene3D" id="3.40.50.1820">
    <property type="entry name" value="alpha/beta hydrolase"/>
    <property type="match status" value="1"/>
</dbReference>
<evidence type="ECO:0000313" key="5">
    <source>
        <dbReference type="EMBL" id="OCH95022.1"/>
    </source>
</evidence>
<evidence type="ECO:0000259" key="4">
    <source>
        <dbReference type="Pfam" id="PF25534"/>
    </source>
</evidence>
<dbReference type="SUPFAM" id="SSF53474">
    <property type="entry name" value="alpha/beta-Hydrolases"/>
    <property type="match status" value="1"/>
</dbReference>
<dbReference type="Pfam" id="PF25534">
    <property type="entry name" value="DUF7918"/>
    <property type="match status" value="1"/>
</dbReference>
<dbReference type="PANTHER" id="PTHR48081:SF33">
    <property type="entry name" value="KYNURENINE FORMAMIDASE"/>
    <property type="match status" value="1"/>
</dbReference>
<keyword evidence="6" id="KW-1185">Reference proteome</keyword>
<sequence>MQHSPQVKAYADISYAPSSPPSRFHQFDLYVSESDADTSPRPLICFVHGGAWRSEDKADHAALARRLAALTRLPVAVPNYRLTTADTPLQHPAHTEDALAFLEFLLAWSGPEGGVPYDPQRLYLLGHSCSAHMLTSIFLAPPDQASFPSLVPSTKLLADTHALIMSEGIYDLDLLLRSFPTYKAWFIANAFGDRDSYAPFDTTAYSLRAGGEHVRWLILHSDGDTLVDRVQSERIYARLTELTKERADAVQQNWDELKEEHNALLKGEVYPRIAADFILNDEFTIVTADYEGCGNLPAYAVVCGVDGQITERFLAVRGQTGISMGFRSGPNMSCPYVFTPLQTTDDSRAKAIMPNEQLGTIEIQVYRMSHITGVTPNRTVRQAPTAGGPVHESLKKSGQHRIEFGPPRPHAGASFLFGAQCFDTEPFVIFCFRYLPLEILKARGIIPHSPLPTLARYLSVHPSPREQPSISTTGRPSIKRTLSDDAITVDIRASGSSKRQRGLENAEVKREPLVNDAQDESANSRWKKNFKSEPGPDDTDDNDISVLEASIKAQQQHLQTMQRLLDKKKRAKEAERRTVKTEHSAFPADDVIDLT</sequence>
<dbReference type="InterPro" id="IPR057678">
    <property type="entry name" value="DUF7918"/>
</dbReference>
<evidence type="ECO:0000256" key="1">
    <source>
        <dbReference type="ARBA" id="ARBA00022801"/>
    </source>
</evidence>